<proteinExistence type="predicted"/>
<accession>A0ABY6Z917</accession>
<dbReference type="InterPro" id="IPR024453">
    <property type="entry name" value="Peptidase_C92"/>
</dbReference>
<dbReference type="EMBL" id="CP104064">
    <property type="protein sequence ID" value="WAH38751.1"/>
    <property type="molecule type" value="Genomic_DNA"/>
</dbReference>
<dbReference type="Pfam" id="PF05708">
    <property type="entry name" value="Peptidase_C92"/>
    <property type="match status" value="1"/>
</dbReference>
<protein>
    <submittedName>
        <fullName evidence="1">YiiX/YebB-like N1pC/P60 family cysteine hydrolase</fullName>
    </submittedName>
</protein>
<dbReference type="Gene3D" id="3.90.1720.10">
    <property type="entry name" value="endopeptidase domain like (from Nostoc punctiforme)"/>
    <property type="match status" value="1"/>
</dbReference>
<dbReference type="InterPro" id="IPR038765">
    <property type="entry name" value="Papain-like_cys_pep_sf"/>
</dbReference>
<evidence type="ECO:0000313" key="2">
    <source>
        <dbReference type="Proteomes" id="UP001164803"/>
    </source>
</evidence>
<organism evidence="1 2">
    <name type="scientific">Alicyclobacillus dauci</name>
    <dbReference type="NCBI Taxonomy" id="1475485"/>
    <lineage>
        <taxon>Bacteria</taxon>
        <taxon>Bacillati</taxon>
        <taxon>Bacillota</taxon>
        <taxon>Bacilli</taxon>
        <taxon>Bacillales</taxon>
        <taxon>Alicyclobacillaceae</taxon>
        <taxon>Alicyclobacillus</taxon>
    </lineage>
</organism>
<gene>
    <name evidence="1" type="ORF">NZD86_09855</name>
</gene>
<dbReference type="SUPFAM" id="SSF54001">
    <property type="entry name" value="Cysteine proteinases"/>
    <property type="match status" value="1"/>
</dbReference>
<name>A0ABY6Z917_9BACL</name>
<dbReference type="Proteomes" id="UP001164803">
    <property type="component" value="Chromosome"/>
</dbReference>
<reference evidence="1" key="1">
    <citation type="submission" date="2022-08" db="EMBL/GenBank/DDBJ databases">
        <title>Alicyclobacillus dauci DSM2870, complete genome.</title>
        <authorList>
            <person name="Wang Q."/>
            <person name="Cai R."/>
            <person name="Wang Z."/>
        </authorList>
    </citation>
    <scope>NUCLEOTIDE SEQUENCE</scope>
    <source>
        <strain evidence="1">DSM 28700</strain>
    </source>
</reference>
<keyword evidence="2" id="KW-1185">Reference proteome</keyword>
<sequence>MAPNGWFNRSPTLLLAHSLSGQLLQGNFNGRHSGPKASVDFHIAEQGDIILCHNPHGAYGYWTHAVLYVGNEQVIDATDFSRGTKLQSVNNYRDYDEVMILRPKVPVKLRREAAQVARKEVGIPYDPLGFLGDIHSVYCSKLVWQVYSKVGVQLCAVHGWVLPDHIANSPQVACITHWSVFGRLGNYVGRKQSVP</sequence>
<dbReference type="RefSeq" id="WP_268046341.1">
    <property type="nucleotide sequence ID" value="NZ_CP104064.1"/>
</dbReference>
<evidence type="ECO:0000313" key="1">
    <source>
        <dbReference type="EMBL" id="WAH38751.1"/>
    </source>
</evidence>